<name>A0A517SL83_9PLAN</name>
<gene>
    <name evidence="1" type="ORF">Pan44_49510</name>
</gene>
<organism evidence="1 2">
    <name type="scientific">Caulifigura coniformis</name>
    <dbReference type="NCBI Taxonomy" id="2527983"/>
    <lineage>
        <taxon>Bacteria</taxon>
        <taxon>Pseudomonadati</taxon>
        <taxon>Planctomycetota</taxon>
        <taxon>Planctomycetia</taxon>
        <taxon>Planctomycetales</taxon>
        <taxon>Planctomycetaceae</taxon>
        <taxon>Caulifigura</taxon>
    </lineage>
</organism>
<evidence type="ECO:0000313" key="1">
    <source>
        <dbReference type="EMBL" id="QDT56889.1"/>
    </source>
</evidence>
<evidence type="ECO:0000313" key="2">
    <source>
        <dbReference type="Proteomes" id="UP000315700"/>
    </source>
</evidence>
<dbReference type="InParanoid" id="A0A517SL83"/>
<keyword evidence="2" id="KW-1185">Reference proteome</keyword>
<reference evidence="1 2" key="1">
    <citation type="submission" date="2019-02" db="EMBL/GenBank/DDBJ databases">
        <title>Deep-cultivation of Planctomycetes and their phenomic and genomic characterization uncovers novel biology.</title>
        <authorList>
            <person name="Wiegand S."/>
            <person name="Jogler M."/>
            <person name="Boedeker C."/>
            <person name="Pinto D."/>
            <person name="Vollmers J."/>
            <person name="Rivas-Marin E."/>
            <person name="Kohn T."/>
            <person name="Peeters S.H."/>
            <person name="Heuer A."/>
            <person name="Rast P."/>
            <person name="Oberbeckmann S."/>
            <person name="Bunk B."/>
            <person name="Jeske O."/>
            <person name="Meyerdierks A."/>
            <person name="Storesund J.E."/>
            <person name="Kallscheuer N."/>
            <person name="Luecker S."/>
            <person name="Lage O.M."/>
            <person name="Pohl T."/>
            <person name="Merkel B.J."/>
            <person name="Hornburger P."/>
            <person name="Mueller R.-W."/>
            <person name="Bruemmer F."/>
            <person name="Labrenz M."/>
            <person name="Spormann A.M."/>
            <person name="Op den Camp H."/>
            <person name="Overmann J."/>
            <person name="Amann R."/>
            <person name="Jetten M.S.M."/>
            <person name="Mascher T."/>
            <person name="Medema M.H."/>
            <person name="Devos D.P."/>
            <person name="Kaster A.-K."/>
            <person name="Ovreas L."/>
            <person name="Rohde M."/>
            <person name="Galperin M.Y."/>
            <person name="Jogler C."/>
        </authorList>
    </citation>
    <scope>NUCLEOTIDE SEQUENCE [LARGE SCALE GENOMIC DNA]</scope>
    <source>
        <strain evidence="1 2">Pan44</strain>
    </source>
</reference>
<dbReference type="Proteomes" id="UP000315700">
    <property type="component" value="Chromosome"/>
</dbReference>
<protein>
    <submittedName>
        <fullName evidence="1">Uncharacterized protein</fullName>
    </submittedName>
</protein>
<sequence length="96" mass="10826">MAVSLNTREMAERLRDGWNWFVVARPTNTNGFAVLRIERNGWRPESSTDLPPSVRPEVHANVPAMQEAARHNQAVLDEGIGARFNWCFPVTPLIEG</sequence>
<accession>A0A517SL83</accession>
<proteinExistence type="predicted"/>
<dbReference type="EMBL" id="CP036271">
    <property type="protein sequence ID" value="QDT56889.1"/>
    <property type="molecule type" value="Genomic_DNA"/>
</dbReference>
<dbReference type="KEGG" id="ccos:Pan44_49510"/>
<dbReference type="AlphaFoldDB" id="A0A517SL83"/>